<organism evidence="1">
    <name type="scientific">Anguilla anguilla</name>
    <name type="common">European freshwater eel</name>
    <name type="synonym">Muraena anguilla</name>
    <dbReference type="NCBI Taxonomy" id="7936"/>
    <lineage>
        <taxon>Eukaryota</taxon>
        <taxon>Metazoa</taxon>
        <taxon>Chordata</taxon>
        <taxon>Craniata</taxon>
        <taxon>Vertebrata</taxon>
        <taxon>Euteleostomi</taxon>
        <taxon>Actinopterygii</taxon>
        <taxon>Neopterygii</taxon>
        <taxon>Teleostei</taxon>
        <taxon>Anguilliformes</taxon>
        <taxon>Anguillidae</taxon>
        <taxon>Anguilla</taxon>
    </lineage>
</organism>
<dbReference type="EMBL" id="GBXM01070268">
    <property type="protein sequence ID" value="JAH38309.1"/>
    <property type="molecule type" value="Transcribed_RNA"/>
</dbReference>
<evidence type="ECO:0000313" key="1">
    <source>
        <dbReference type="EMBL" id="JAH38309.1"/>
    </source>
</evidence>
<dbReference type="AlphaFoldDB" id="A0A0E9SAA7"/>
<name>A0A0E9SAA7_ANGAN</name>
<proteinExistence type="predicted"/>
<reference evidence="1" key="2">
    <citation type="journal article" date="2015" name="Fish Shellfish Immunol.">
        <title>Early steps in the European eel (Anguilla anguilla)-Vibrio vulnificus interaction in the gills: Role of the RtxA13 toxin.</title>
        <authorList>
            <person name="Callol A."/>
            <person name="Pajuelo D."/>
            <person name="Ebbesson L."/>
            <person name="Teles M."/>
            <person name="MacKenzie S."/>
            <person name="Amaro C."/>
        </authorList>
    </citation>
    <scope>NUCLEOTIDE SEQUENCE</scope>
</reference>
<protein>
    <submittedName>
        <fullName evidence="1">Uncharacterized protein</fullName>
    </submittedName>
</protein>
<accession>A0A0E9SAA7</accession>
<sequence>MCILQLGSLQSQGSIWFMDLCLFYAFREYLFRSCPFTVWCTLLIPDSHKMALIAN</sequence>
<reference evidence="1" key="1">
    <citation type="submission" date="2014-11" db="EMBL/GenBank/DDBJ databases">
        <authorList>
            <person name="Amaro Gonzalez C."/>
        </authorList>
    </citation>
    <scope>NUCLEOTIDE SEQUENCE</scope>
</reference>